<evidence type="ECO:0000256" key="1">
    <source>
        <dbReference type="ARBA" id="ARBA00004370"/>
    </source>
</evidence>
<feature type="domain" description="Fibronectin type-III" evidence="9">
    <location>
        <begin position="235"/>
        <end position="343"/>
    </location>
</feature>
<dbReference type="CDD" id="cd00063">
    <property type="entry name" value="FN3"/>
    <property type="match status" value="4"/>
</dbReference>
<dbReference type="SMART" id="SM00060">
    <property type="entry name" value="FN3"/>
    <property type="match status" value="5"/>
</dbReference>
<dbReference type="GO" id="GO:0009653">
    <property type="term" value="P:anatomical structure morphogenesis"/>
    <property type="evidence" value="ECO:0007669"/>
    <property type="project" value="UniProtKB-ARBA"/>
</dbReference>
<name>A0AAQ4D913_AMBAM</name>
<comment type="subcellular location">
    <subcellularLocation>
        <location evidence="1">Membrane</location>
    </subcellularLocation>
</comment>
<keyword evidence="11" id="KW-1185">Reference proteome</keyword>
<evidence type="ECO:0000313" key="11">
    <source>
        <dbReference type="Proteomes" id="UP001321473"/>
    </source>
</evidence>
<accession>A0AAQ4D913</accession>
<evidence type="ECO:0008006" key="12">
    <source>
        <dbReference type="Google" id="ProtNLM"/>
    </source>
</evidence>
<organism evidence="10 11">
    <name type="scientific">Amblyomma americanum</name>
    <name type="common">Lone star tick</name>
    <dbReference type="NCBI Taxonomy" id="6943"/>
    <lineage>
        <taxon>Eukaryota</taxon>
        <taxon>Metazoa</taxon>
        <taxon>Ecdysozoa</taxon>
        <taxon>Arthropoda</taxon>
        <taxon>Chelicerata</taxon>
        <taxon>Arachnida</taxon>
        <taxon>Acari</taxon>
        <taxon>Parasitiformes</taxon>
        <taxon>Ixodida</taxon>
        <taxon>Ixodoidea</taxon>
        <taxon>Ixodidae</taxon>
        <taxon>Amblyomminae</taxon>
        <taxon>Amblyomma</taxon>
    </lineage>
</organism>
<dbReference type="InterPro" id="IPR036116">
    <property type="entry name" value="FN3_sf"/>
</dbReference>
<evidence type="ECO:0000256" key="3">
    <source>
        <dbReference type="ARBA" id="ARBA00022729"/>
    </source>
</evidence>
<evidence type="ECO:0000256" key="4">
    <source>
        <dbReference type="ARBA" id="ARBA00022737"/>
    </source>
</evidence>
<dbReference type="InterPro" id="IPR013783">
    <property type="entry name" value="Ig-like_fold"/>
</dbReference>
<dbReference type="Gene3D" id="2.60.40.10">
    <property type="entry name" value="Immunoglobulins"/>
    <property type="match status" value="7"/>
</dbReference>
<comment type="caution">
    <text evidence="10">The sequence shown here is derived from an EMBL/GenBank/DDBJ whole genome shotgun (WGS) entry which is preliminary data.</text>
</comment>
<feature type="domain" description="Fibronectin type-III" evidence="9">
    <location>
        <begin position="348"/>
        <end position="443"/>
    </location>
</feature>
<dbReference type="EMBL" id="JARKHS020033561">
    <property type="protein sequence ID" value="KAK8758953.1"/>
    <property type="molecule type" value="Genomic_DNA"/>
</dbReference>
<dbReference type="InterPro" id="IPR036179">
    <property type="entry name" value="Ig-like_dom_sf"/>
</dbReference>
<keyword evidence="7" id="KW-1015">Disulfide bond</keyword>
<dbReference type="GO" id="GO:0016020">
    <property type="term" value="C:membrane"/>
    <property type="evidence" value="ECO:0007669"/>
    <property type="project" value="UniProtKB-SubCell"/>
</dbReference>
<keyword evidence="4" id="KW-0677">Repeat</keyword>
<reference evidence="10 11" key="1">
    <citation type="journal article" date="2023" name="Arcadia Sci">
        <title>De novo assembly of a long-read Amblyomma americanum tick genome.</title>
        <authorList>
            <person name="Chou S."/>
            <person name="Poskanzer K.E."/>
            <person name="Rollins M."/>
            <person name="Thuy-Boun P.S."/>
        </authorList>
    </citation>
    <scope>NUCLEOTIDE SEQUENCE [LARGE SCALE GENOMIC DNA]</scope>
    <source>
        <strain evidence="10">F_SG_1</strain>
        <tissue evidence="10">Salivary glands</tissue>
    </source>
</reference>
<dbReference type="PANTHER" id="PTHR13817">
    <property type="entry name" value="TITIN"/>
    <property type="match status" value="1"/>
</dbReference>
<evidence type="ECO:0000259" key="8">
    <source>
        <dbReference type="PROSITE" id="PS50835"/>
    </source>
</evidence>
<dbReference type="SMART" id="SM00408">
    <property type="entry name" value="IGc2"/>
    <property type="match status" value="2"/>
</dbReference>
<evidence type="ECO:0000313" key="10">
    <source>
        <dbReference type="EMBL" id="KAK8758953.1"/>
    </source>
</evidence>
<dbReference type="InterPro" id="IPR050964">
    <property type="entry name" value="Striated_Muscle_Regulatory"/>
</dbReference>
<keyword evidence="3" id="KW-0732">Signal</keyword>
<dbReference type="GO" id="GO:0030154">
    <property type="term" value="P:cell differentiation"/>
    <property type="evidence" value="ECO:0007669"/>
    <property type="project" value="UniProtKB-ARBA"/>
</dbReference>
<evidence type="ECO:0000256" key="6">
    <source>
        <dbReference type="ARBA" id="ARBA00023136"/>
    </source>
</evidence>
<keyword evidence="6" id="KW-0472">Membrane</keyword>
<sequence length="797" mass="87468">EFFNCLVSGRYLCQATNGIRSGLSKLVHLKVHAGPHFAAKFRSEAVRRGDSVRLRCKAQGDAPITLTWARDGQPLGPPSTEPRYTFREETPTSPKHAASLLVISKVERRDAALFTCHASNAYGADDLNIKLIVQEPPEPPTNLKATEVKSRSFKLSWTPSAGANSAASRYHVHCSPESGAAINASVEGSATWVSVRPLRPAFTYRCQVRAENDVGIGDPSEPLEVKAGIEVPGGPPLEVKAASVDSQTIRVTWKPPERELWHGELKGYYVGYRLDQPGDPYLYKTLQLDQQQQPGSAEAGPVRTEVLLSPLRKFSPYVVLVQAFNAAGPGPRSDEVAVSTLDDVPSQAPQEVQCSPLSSESIRVTWQPPPKSAIHGYLQGYRIWYAQLPASRERGREEKAVTGQETTLVDLRKYTNYFIQVAAFTQRGLGAESEPVFCRTLEDVPDAPEDVKVLIVSATSLLVVWKPPVHRNGLITMYSIYAKTLDKQNATVKLVPTSKLEYNLTLVPRNTRVEVWVTASSRVGEGPPSKIVAQTTSDQVPARIVDFDEVVQVAPAEDVHLSCRFLGTAPVHWEWKHGEAPLSRSNRTELGSDGSLSLRRVDATSAGNYSCHVRNRLASDRRLVALIVRAHLEGFVLKVVTQTATSLQLTASGSAVDDQVVQVLEVHLKSESGEWQQRSLVGRHNDTYHLDGLQCGTRYQLYAVAFLASGRREQSDLLATRTLGSPPVAPNKEDIVRALNGSHVQVMPSAWRSGGCPLTRLSVEHRPLHGQQQEWTAHWNHTSPAAGVLPQVCCSQD</sequence>
<dbReference type="PROSITE" id="PS50835">
    <property type="entry name" value="IG_LIKE"/>
    <property type="match status" value="2"/>
</dbReference>
<dbReference type="InterPro" id="IPR003599">
    <property type="entry name" value="Ig_sub"/>
</dbReference>
<feature type="domain" description="Ig-like" evidence="8">
    <location>
        <begin position="35"/>
        <end position="132"/>
    </location>
</feature>
<dbReference type="InterPro" id="IPR003961">
    <property type="entry name" value="FN3_dom"/>
</dbReference>
<dbReference type="SMART" id="SM00409">
    <property type="entry name" value="IG"/>
    <property type="match status" value="2"/>
</dbReference>
<dbReference type="Pfam" id="PF13927">
    <property type="entry name" value="Ig_3"/>
    <property type="match status" value="1"/>
</dbReference>
<dbReference type="FunFam" id="2.60.40.10:FF:000093">
    <property type="entry name" value="Down syndrome cell adhesion molecule, isoform B"/>
    <property type="match status" value="1"/>
</dbReference>
<proteinExistence type="predicted"/>
<dbReference type="SUPFAM" id="SSF49265">
    <property type="entry name" value="Fibronectin type III"/>
    <property type="match status" value="3"/>
</dbReference>
<dbReference type="PROSITE" id="PS50853">
    <property type="entry name" value="FN3"/>
    <property type="match status" value="4"/>
</dbReference>
<dbReference type="PANTHER" id="PTHR13817:SF166">
    <property type="entry name" value="NEURONAL IGCAM-RELATED"/>
    <property type="match status" value="1"/>
</dbReference>
<gene>
    <name evidence="10" type="ORF">V5799_003415</name>
</gene>
<evidence type="ECO:0000256" key="5">
    <source>
        <dbReference type="ARBA" id="ARBA00022989"/>
    </source>
</evidence>
<dbReference type="InterPro" id="IPR003598">
    <property type="entry name" value="Ig_sub2"/>
</dbReference>
<keyword evidence="5" id="KW-1133">Transmembrane helix</keyword>
<dbReference type="AlphaFoldDB" id="A0AAQ4D913"/>
<feature type="non-terminal residue" evidence="10">
    <location>
        <position position="797"/>
    </location>
</feature>
<dbReference type="Pfam" id="PF07679">
    <property type="entry name" value="I-set"/>
    <property type="match status" value="1"/>
</dbReference>
<feature type="non-terminal residue" evidence="10">
    <location>
        <position position="1"/>
    </location>
</feature>
<keyword evidence="2" id="KW-0812">Transmembrane</keyword>
<dbReference type="SUPFAM" id="SSF48726">
    <property type="entry name" value="Immunoglobulin"/>
    <property type="match status" value="2"/>
</dbReference>
<dbReference type="InterPro" id="IPR013098">
    <property type="entry name" value="Ig_I-set"/>
</dbReference>
<dbReference type="FunFam" id="2.60.40.10:FF:000120">
    <property type="entry name" value="Down syndrome cell adhesion molecule like 1"/>
    <property type="match status" value="1"/>
</dbReference>
<dbReference type="FunFam" id="2.60.40.10:FF:000719">
    <property type="entry name" value="nephrin isoform X1"/>
    <property type="match status" value="1"/>
</dbReference>
<feature type="domain" description="Fibronectin type-III" evidence="9">
    <location>
        <begin position="447"/>
        <end position="539"/>
    </location>
</feature>
<dbReference type="InterPro" id="IPR007110">
    <property type="entry name" value="Ig-like_dom"/>
</dbReference>
<feature type="domain" description="Fibronectin type-III" evidence="9">
    <location>
        <begin position="139"/>
        <end position="230"/>
    </location>
</feature>
<protein>
    <recommendedName>
        <fullName evidence="12">Down syndrome cell adhesion molecule-like protein Dscam2</fullName>
    </recommendedName>
</protein>
<evidence type="ECO:0000256" key="7">
    <source>
        <dbReference type="ARBA" id="ARBA00023157"/>
    </source>
</evidence>
<dbReference type="Pfam" id="PF00041">
    <property type="entry name" value="fn3"/>
    <property type="match status" value="4"/>
</dbReference>
<evidence type="ECO:0000256" key="2">
    <source>
        <dbReference type="ARBA" id="ARBA00022692"/>
    </source>
</evidence>
<evidence type="ECO:0000259" key="9">
    <source>
        <dbReference type="PROSITE" id="PS50853"/>
    </source>
</evidence>
<feature type="domain" description="Ig-like" evidence="8">
    <location>
        <begin position="541"/>
        <end position="624"/>
    </location>
</feature>
<dbReference type="Proteomes" id="UP001321473">
    <property type="component" value="Unassembled WGS sequence"/>
</dbReference>